<keyword evidence="1" id="KW-0472">Membrane</keyword>
<feature type="transmembrane region" description="Helical" evidence="1">
    <location>
        <begin position="35"/>
        <end position="56"/>
    </location>
</feature>
<dbReference type="EMBL" id="BARV01014121">
    <property type="protein sequence ID" value="GAI29515.1"/>
    <property type="molecule type" value="Genomic_DNA"/>
</dbReference>
<reference evidence="2" key="1">
    <citation type="journal article" date="2014" name="Front. Microbiol.">
        <title>High frequency of phylogenetically diverse reductive dehalogenase-homologous genes in deep subseafloor sedimentary metagenomes.</title>
        <authorList>
            <person name="Kawai M."/>
            <person name="Futagami T."/>
            <person name="Toyoda A."/>
            <person name="Takaki Y."/>
            <person name="Nishi S."/>
            <person name="Hori S."/>
            <person name="Arai W."/>
            <person name="Tsubouchi T."/>
            <person name="Morono Y."/>
            <person name="Uchiyama I."/>
            <person name="Ito T."/>
            <person name="Fujiyama A."/>
            <person name="Inagaki F."/>
            <person name="Takami H."/>
        </authorList>
    </citation>
    <scope>NUCLEOTIDE SEQUENCE</scope>
    <source>
        <strain evidence="2">Expedition CK06-06</strain>
    </source>
</reference>
<keyword evidence="1" id="KW-1133">Transmembrane helix</keyword>
<dbReference type="AlphaFoldDB" id="X1NRW8"/>
<evidence type="ECO:0000256" key="1">
    <source>
        <dbReference type="SAM" id="Phobius"/>
    </source>
</evidence>
<name>X1NRW8_9ZZZZ</name>
<proteinExistence type="predicted"/>
<organism evidence="2">
    <name type="scientific">marine sediment metagenome</name>
    <dbReference type="NCBI Taxonomy" id="412755"/>
    <lineage>
        <taxon>unclassified sequences</taxon>
        <taxon>metagenomes</taxon>
        <taxon>ecological metagenomes</taxon>
    </lineage>
</organism>
<protein>
    <submittedName>
        <fullName evidence="2">Uncharacterized protein</fullName>
    </submittedName>
</protein>
<comment type="caution">
    <text evidence="2">The sequence shown here is derived from an EMBL/GenBank/DDBJ whole genome shotgun (WGS) entry which is preliminary data.</text>
</comment>
<keyword evidence="1" id="KW-0812">Transmembrane</keyword>
<gene>
    <name evidence="2" type="ORF">S06H3_24946</name>
</gene>
<accession>X1NRW8</accession>
<evidence type="ECO:0000313" key="2">
    <source>
        <dbReference type="EMBL" id="GAI29515.1"/>
    </source>
</evidence>
<sequence>MIKDLIQLYKIGKGLGLSKKEVNKVLFYTNTKNKVILLVILLIIFSIVGYFIGLFIESTIRNTYPSGTKYSTVKIKDFDRKK</sequence>